<sequence length="59" mass="7000">MARESYIEIHMTEEEKETLKQFAEAIGWTFSELEMFLTKEFIRKMHNKKENSVGSNSLT</sequence>
<dbReference type="Proteomes" id="UP000321157">
    <property type="component" value="Unassembled WGS sequence"/>
</dbReference>
<dbReference type="RefSeq" id="WP_146812288.1">
    <property type="nucleotide sequence ID" value="NZ_BJXX01000210.1"/>
</dbReference>
<name>A0A511VCR5_9BACL</name>
<gene>
    <name evidence="1" type="ORF">ADA01nite_41140</name>
</gene>
<proteinExistence type="predicted"/>
<organism evidence="1 2">
    <name type="scientific">Aneurinibacillus danicus</name>
    <dbReference type="NCBI Taxonomy" id="267746"/>
    <lineage>
        <taxon>Bacteria</taxon>
        <taxon>Bacillati</taxon>
        <taxon>Bacillota</taxon>
        <taxon>Bacilli</taxon>
        <taxon>Bacillales</taxon>
        <taxon>Paenibacillaceae</taxon>
        <taxon>Aneurinibacillus group</taxon>
        <taxon>Aneurinibacillus</taxon>
    </lineage>
</organism>
<dbReference type="OrthoDB" id="9928259at2"/>
<comment type="caution">
    <text evidence="1">The sequence shown here is derived from an EMBL/GenBank/DDBJ whole genome shotgun (WGS) entry which is preliminary data.</text>
</comment>
<dbReference type="AlphaFoldDB" id="A0A511VCR5"/>
<keyword evidence="2" id="KW-1185">Reference proteome</keyword>
<reference evidence="1 2" key="1">
    <citation type="submission" date="2019-07" db="EMBL/GenBank/DDBJ databases">
        <title>Whole genome shotgun sequence of Aneurinibacillus danicus NBRC 102444.</title>
        <authorList>
            <person name="Hosoyama A."/>
            <person name="Uohara A."/>
            <person name="Ohji S."/>
            <person name="Ichikawa N."/>
        </authorList>
    </citation>
    <scope>NUCLEOTIDE SEQUENCE [LARGE SCALE GENOMIC DNA]</scope>
    <source>
        <strain evidence="1 2">NBRC 102444</strain>
    </source>
</reference>
<evidence type="ECO:0000313" key="1">
    <source>
        <dbReference type="EMBL" id="GEN36654.1"/>
    </source>
</evidence>
<protein>
    <submittedName>
        <fullName evidence="1">Uncharacterized protein</fullName>
    </submittedName>
</protein>
<evidence type="ECO:0000313" key="2">
    <source>
        <dbReference type="Proteomes" id="UP000321157"/>
    </source>
</evidence>
<accession>A0A511VCR5</accession>
<dbReference type="EMBL" id="BJXX01000210">
    <property type="protein sequence ID" value="GEN36654.1"/>
    <property type="molecule type" value="Genomic_DNA"/>
</dbReference>